<dbReference type="Proteomes" id="UP000694389">
    <property type="component" value="Unassembled WGS sequence"/>
</dbReference>
<keyword evidence="6" id="KW-0044">Antibiotic</keyword>
<evidence type="ECO:0000256" key="8">
    <source>
        <dbReference type="SAM" id="Phobius"/>
    </source>
</evidence>
<name>A0A8P4KSD8_DICLA</name>
<comment type="similarity">
    <text evidence="2">Belongs to the pleurocidin family.</text>
</comment>
<dbReference type="GO" id="GO:0042742">
    <property type="term" value="P:defense response to bacterium"/>
    <property type="evidence" value="ECO:0007669"/>
    <property type="project" value="UniProtKB-KW"/>
</dbReference>
<keyword evidence="8" id="KW-0812">Transmembrane</keyword>
<comment type="subcellular location">
    <subcellularLocation>
        <location evidence="1">Secreted</location>
    </subcellularLocation>
</comment>
<sequence>MNVVTDSGCGHCGVLLFFRMKCVMIFLVLTLVVLMAEPGECFLGRVKSMWSGVRNGYKAYKYQRNMAKMNKGYGPNWQQGGGQEPPADAQANDQPPEN</sequence>
<keyword evidence="8" id="KW-1133">Transmembrane helix</keyword>
<dbReference type="GO" id="GO:0005576">
    <property type="term" value="C:extracellular region"/>
    <property type="evidence" value="ECO:0007669"/>
    <property type="project" value="UniProtKB-SubCell"/>
</dbReference>
<evidence type="ECO:0000313" key="10">
    <source>
        <dbReference type="Proteomes" id="UP000694389"/>
    </source>
</evidence>
<dbReference type="Ensembl" id="ENSDLAT00005078679.1">
    <property type="protein sequence ID" value="ENSDLAP00005080508.1"/>
    <property type="gene ID" value="ENSDLAG00005027800.1"/>
</dbReference>
<proteinExistence type="inferred from homology"/>
<reference evidence="9" key="1">
    <citation type="submission" date="2025-08" db="UniProtKB">
        <authorList>
            <consortium name="Ensembl"/>
        </authorList>
    </citation>
    <scope>IDENTIFICATION</scope>
</reference>
<keyword evidence="5" id="KW-0027">Amidation</keyword>
<reference evidence="9" key="2">
    <citation type="submission" date="2025-09" db="UniProtKB">
        <authorList>
            <consortium name="Ensembl"/>
        </authorList>
    </citation>
    <scope>IDENTIFICATION</scope>
</reference>
<feature type="compositionally biased region" description="Low complexity" evidence="7">
    <location>
        <begin position="84"/>
        <end position="98"/>
    </location>
</feature>
<accession>A0A8P4KSD8</accession>
<evidence type="ECO:0000256" key="6">
    <source>
        <dbReference type="ARBA" id="ARBA00023022"/>
    </source>
</evidence>
<keyword evidence="8" id="KW-0472">Membrane</keyword>
<dbReference type="InterPro" id="IPR012515">
    <property type="entry name" value="Antimicrobial12"/>
</dbReference>
<organism evidence="9 10">
    <name type="scientific">Dicentrarchus labrax</name>
    <name type="common">European seabass</name>
    <name type="synonym">Morone labrax</name>
    <dbReference type="NCBI Taxonomy" id="13489"/>
    <lineage>
        <taxon>Eukaryota</taxon>
        <taxon>Metazoa</taxon>
        <taxon>Chordata</taxon>
        <taxon>Craniata</taxon>
        <taxon>Vertebrata</taxon>
        <taxon>Euteleostomi</taxon>
        <taxon>Actinopterygii</taxon>
        <taxon>Neopterygii</taxon>
        <taxon>Teleostei</taxon>
        <taxon>Neoteleostei</taxon>
        <taxon>Acanthomorphata</taxon>
        <taxon>Eupercaria</taxon>
        <taxon>Moronidae</taxon>
        <taxon>Dicentrarchus</taxon>
    </lineage>
</organism>
<dbReference type="Pfam" id="PF08107">
    <property type="entry name" value="Antimicrobial12"/>
    <property type="match status" value="1"/>
</dbReference>
<evidence type="ECO:0000256" key="2">
    <source>
        <dbReference type="ARBA" id="ARBA00007419"/>
    </source>
</evidence>
<evidence type="ECO:0000313" key="9">
    <source>
        <dbReference type="Ensembl" id="ENSDLAP00005080508.1"/>
    </source>
</evidence>
<evidence type="ECO:0008006" key="11">
    <source>
        <dbReference type="Google" id="ProtNLM"/>
    </source>
</evidence>
<evidence type="ECO:0000256" key="7">
    <source>
        <dbReference type="SAM" id="MobiDB-lite"/>
    </source>
</evidence>
<keyword evidence="4" id="KW-0929">Antimicrobial</keyword>
<dbReference type="GeneTree" id="ENSGT01080000257477"/>
<keyword evidence="3" id="KW-0964">Secreted</keyword>
<protein>
    <recommendedName>
        <fullName evidence="11">Piscidin 7</fullName>
    </recommendedName>
</protein>
<evidence type="ECO:0000256" key="4">
    <source>
        <dbReference type="ARBA" id="ARBA00022529"/>
    </source>
</evidence>
<dbReference type="AlphaFoldDB" id="A0A8P4KSD8"/>
<evidence type="ECO:0000256" key="5">
    <source>
        <dbReference type="ARBA" id="ARBA00022815"/>
    </source>
</evidence>
<keyword evidence="10" id="KW-1185">Reference proteome</keyword>
<evidence type="ECO:0000256" key="3">
    <source>
        <dbReference type="ARBA" id="ARBA00022525"/>
    </source>
</evidence>
<evidence type="ECO:0000256" key="1">
    <source>
        <dbReference type="ARBA" id="ARBA00004613"/>
    </source>
</evidence>
<feature type="region of interest" description="Disordered" evidence="7">
    <location>
        <begin position="71"/>
        <end position="98"/>
    </location>
</feature>
<feature type="transmembrane region" description="Helical" evidence="8">
    <location>
        <begin position="16"/>
        <end position="36"/>
    </location>
</feature>